<dbReference type="OrthoDB" id="9798046at2"/>
<dbReference type="InterPro" id="IPR007712">
    <property type="entry name" value="RelE/ParE_toxin"/>
</dbReference>
<protein>
    <submittedName>
        <fullName evidence="3">Plasmid stabilization system protein ParE</fullName>
    </submittedName>
</protein>
<dbReference type="Proteomes" id="UP000219374">
    <property type="component" value="Unassembled WGS sequence"/>
</dbReference>
<dbReference type="Gene3D" id="3.30.2310.20">
    <property type="entry name" value="RelE-like"/>
    <property type="match status" value="1"/>
</dbReference>
<dbReference type="EMBL" id="OCND01000010">
    <property type="protein sequence ID" value="SOD56735.1"/>
    <property type="molecule type" value="Genomic_DNA"/>
</dbReference>
<organism evidence="3 4">
    <name type="scientific">Pseudoxanthomonas wuyuanensis</name>
    <dbReference type="NCBI Taxonomy" id="1073196"/>
    <lineage>
        <taxon>Bacteria</taxon>
        <taxon>Pseudomonadati</taxon>
        <taxon>Pseudomonadota</taxon>
        <taxon>Gammaproteobacteria</taxon>
        <taxon>Lysobacterales</taxon>
        <taxon>Lysobacteraceae</taxon>
        <taxon>Pseudoxanthomonas</taxon>
    </lineage>
</organism>
<evidence type="ECO:0000313" key="3">
    <source>
        <dbReference type="EMBL" id="SOD56735.1"/>
    </source>
</evidence>
<accession>A0A286DDM4</accession>
<dbReference type="InterPro" id="IPR051803">
    <property type="entry name" value="TA_system_RelE-like_toxin"/>
</dbReference>
<evidence type="ECO:0000256" key="1">
    <source>
        <dbReference type="ARBA" id="ARBA00006226"/>
    </source>
</evidence>
<evidence type="ECO:0000313" key="4">
    <source>
        <dbReference type="Proteomes" id="UP000219374"/>
    </source>
</evidence>
<gene>
    <name evidence="3" type="ORF">SAMN06296416_110139</name>
</gene>
<evidence type="ECO:0000256" key="2">
    <source>
        <dbReference type="ARBA" id="ARBA00022649"/>
    </source>
</evidence>
<dbReference type="AlphaFoldDB" id="A0A286DDM4"/>
<keyword evidence="4" id="KW-1185">Reference proteome</keyword>
<proteinExistence type="inferred from homology"/>
<sequence>MRIVWTDRAKARLHQIHTYIAQDQPLNADRVVDRLTQRVVQLIEHPRSGRMVEKYQRDELRELTEAPYRIIYLILPERIDIVTVRDSRRVLPRRLTDL</sequence>
<reference evidence="3 4" key="1">
    <citation type="submission" date="2017-09" db="EMBL/GenBank/DDBJ databases">
        <authorList>
            <person name="Ehlers B."/>
            <person name="Leendertz F.H."/>
        </authorList>
    </citation>
    <scope>NUCLEOTIDE SEQUENCE [LARGE SCALE GENOMIC DNA]</scope>
    <source>
        <strain evidence="3 4">CGMCC 1.10978</strain>
    </source>
</reference>
<comment type="similarity">
    <text evidence="1">Belongs to the RelE toxin family.</text>
</comment>
<dbReference type="PANTHER" id="PTHR33755">
    <property type="entry name" value="TOXIN PARE1-RELATED"/>
    <property type="match status" value="1"/>
</dbReference>
<name>A0A286DDM4_9GAMM</name>
<keyword evidence="2" id="KW-1277">Toxin-antitoxin system</keyword>
<dbReference type="InterPro" id="IPR035093">
    <property type="entry name" value="RelE/ParE_toxin_dom_sf"/>
</dbReference>
<dbReference type="PANTHER" id="PTHR33755:SF5">
    <property type="entry name" value="TYPE II TOXIN-ANTITOXIN SYSTEM RELE_PARE FAMILY TOXIN"/>
    <property type="match status" value="1"/>
</dbReference>
<dbReference type="Pfam" id="PF05016">
    <property type="entry name" value="ParE_toxin"/>
    <property type="match status" value="1"/>
</dbReference>
<dbReference type="RefSeq" id="WP_097123264.1">
    <property type="nucleotide sequence ID" value="NZ_OCND01000010.1"/>
</dbReference>